<evidence type="ECO:0000256" key="5">
    <source>
        <dbReference type="ARBA" id="ARBA00023004"/>
    </source>
</evidence>
<dbReference type="InterPro" id="IPR002563">
    <property type="entry name" value="Flavin_Rdtase-like_dom"/>
</dbReference>
<dbReference type="KEGG" id="bpip:BPP43_05265"/>
<dbReference type="RefSeq" id="WP_014932732.1">
    <property type="nucleotide sequence ID" value="NC_019908.1"/>
</dbReference>
<evidence type="ECO:0000313" key="8">
    <source>
        <dbReference type="Proteomes" id="UP000010793"/>
    </source>
</evidence>
<feature type="domain" description="Rubredoxin-like" evidence="6">
    <location>
        <begin position="181"/>
        <end position="221"/>
    </location>
</feature>
<keyword evidence="8" id="KW-1185">Reference proteome</keyword>
<dbReference type="InterPro" id="IPR012349">
    <property type="entry name" value="Split_barrel_FMN-bd"/>
</dbReference>
<dbReference type="EMBL" id="CP002873">
    <property type="protein sequence ID" value="AGA66307.1"/>
    <property type="molecule type" value="Genomic_DNA"/>
</dbReference>
<keyword evidence="1" id="KW-0813">Transport</keyword>
<dbReference type="Gene3D" id="2.30.110.10">
    <property type="entry name" value="Electron Transport, Fmn-binding Protein, Chain A"/>
    <property type="match status" value="1"/>
</dbReference>
<keyword evidence="3" id="KW-0249">Electron transport</keyword>
<dbReference type="PROSITE" id="PS00202">
    <property type="entry name" value="RUBREDOXIN"/>
    <property type="match status" value="1"/>
</dbReference>
<dbReference type="InterPro" id="IPR024935">
    <property type="entry name" value="Rubredoxin_dom"/>
</dbReference>
<dbReference type="SMART" id="SM00903">
    <property type="entry name" value="Flavin_Reduct"/>
    <property type="match status" value="1"/>
</dbReference>
<evidence type="ECO:0000256" key="2">
    <source>
        <dbReference type="ARBA" id="ARBA00022723"/>
    </source>
</evidence>
<name>A0A3B6VZ44_BRAPL</name>
<dbReference type="SUPFAM" id="SSF57802">
    <property type="entry name" value="Rubredoxin-like"/>
    <property type="match status" value="1"/>
</dbReference>
<dbReference type="InterPro" id="IPR050268">
    <property type="entry name" value="NADH-dep_flavin_reductase"/>
</dbReference>
<dbReference type="GO" id="GO:0005506">
    <property type="term" value="F:iron ion binding"/>
    <property type="evidence" value="ECO:0007669"/>
    <property type="project" value="InterPro"/>
</dbReference>
<evidence type="ECO:0000256" key="4">
    <source>
        <dbReference type="ARBA" id="ARBA00023002"/>
    </source>
</evidence>
<sequence length="222" mass="24842">MNTFALTKLSYGMYILTTMDGDKPVGCTINTSTQITSTPTTIMISVNKNNYTNECIKKSGKFALSVLSEKSDPALIGGFGFRSSRDANKFENVNYEMKEGLPVIKDTNAYFVCKVVNSFDVFTHTLFIGELVDADIFDNNTNSMTYSYYHTVIKGKTPPNASTANAYENKEEKKEEAEKPKAVYRCKTCGFEYKGSVPFEELPSDWKCPICGEPKSNFEKVE</sequence>
<accession>A0A3B6VZ44</accession>
<dbReference type="PROSITE" id="PS50903">
    <property type="entry name" value="RUBREDOXIN_LIKE"/>
    <property type="match status" value="1"/>
</dbReference>
<dbReference type="PANTHER" id="PTHR30466">
    <property type="entry name" value="FLAVIN REDUCTASE"/>
    <property type="match status" value="1"/>
</dbReference>
<organism evidence="7 8">
    <name type="scientific">Brachyspira pilosicoli P43/6/78</name>
    <dbReference type="NCBI Taxonomy" id="1042417"/>
    <lineage>
        <taxon>Bacteria</taxon>
        <taxon>Pseudomonadati</taxon>
        <taxon>Spirochaetota</taxon>
        <taxon>Spirochaetia</taxon>
        <taxon>Brachyspirales</taxon>
        <taxon>Brachyspiraceae</taxon>
        <taxon>Brachyspira</taxon>
    </lineage>
</organism>
<dbReference type="Pfam" id="PF01613">
    <property type="entry name" value="Flavin_Reduct"/>
    <property type="match status" value="1"/>
</dbReference>
<evidence type="ECO:0000256" key="1">
    <source>
        <dbReference type="ARBA" id="ARBA00022448"/>
    </source>
</evidence>
<keyword evidence="4" id="KW-0560">Oxidoreductase</keyword>
<evidence type="ECO:0000256" key="3">
    <source>
        <dbReference type="ARBA" id="ARBA00022982"/>
    </source>
</evidence>
<dbReference type="AlphaFoldDB" id="A0A3B6VZ44"/>
<dbReference type="PANTHER" id="PTHR30466:SF1">
    <property type="entry name" value="FMN REDUCTASE (NADH) RUTF"/>
    <property type="match status" value="1"/>
</dbReference>
<dbReference type="InterPro" id="IPR024934">
    <property type="entry name" value="Rubredoxin-like_dom"/>
</dbReference>
<protein>
    <submittedName>
        <fullName evidence="7">Flavin reductase-like FMN-binding protein</fullName>
    </submittedName>
</protein>
<keyword evidence="2" id="KW-0479">Metal-binding</keyword>
<gene>
    <name evidence="7" type="ORF">BPP43_05265</name>
</gene>
<dbReference type="InterPro" id="IPR018527">
    <property type="entry name" value="Rubredoxin_Fe_BS"/>
</dbReference>
<dbReference type="GO" id="GO:0010181">
    <property type="term" value="F:FMN binding"/>
    <property type="evidence" value="ECO:0007669"/>
    <property type="project" value="InterPro"/>
</dbReference>
<evidence type="ECO:0000313" key="7">
    <source>
        <dbReference type="EMBL" id="AGA66307.1"/>
    </source>
</evidence>
<dbReference type="Proteomes" id="UP000010793">
    <property type="component" value="Chromosome"/>
</dbReference>
<dbReference type="SUPFAM" id="SSF50475">
    <property type="entry name" value="FMN-binding split barrel"/>
    <property type="match status" value="1"/>
</dbReference>
<dbReference type="CDD" id="cd00730">
    <property type="entry name" value="rubredoxin"/>
    <property type="match status" value="1"/>
</dbReference>
<keyword evidence="5" id="KW-0408">Iron</keyword>
<dbReference type="GO" id="GO:0042602">
    <property type="term" value="F:riboflavin reductase (NADPH) activity"/>
    <property type="evidence" value="ECO:0007669"/>
    <property type="project" value="TreeGrafter"/>
</dbReference>
<dbReference type="Pfam" id="PF00301">
    <property type="entry name" value="Rubredoxin"/>
    <property type="match status" value="1"/>
</dbReference>
<proteinExistence type="predicted"/>
<evidence type="ECO:0000259" key="6">
    <source>
        <dbReference type="PROSITE" id="PS50903"/>
    </source>
</evidence>
<reference evidence="7 8" key="1">
    <citation type="journal article" date="2013" name="Genome Announc.">
        <title>Complete Genome Sequence of the Porcine Strain Brachyspira pilosicoli P43/6/78(T.).</title>
        <authorList>
            <person name="Lin C."/>
            <person name="den Bakker H.C."/>
            <person name="Suzuki H."/>
            <person name="Lefebure T."/>
            <person name="Ponnala L."/>
            <person name="Sun Q."/>
            <person name="Stanhope M.J."/>
            <person name="Wiedmann M."/>
            <person name="Duhamel G.E."/>
        </authorList>
    </citation>
    <scope>NUCLEOTIDE SEQUENCE [LARGE SCALE GENOMIC DNA]</scope>
    <source>
        <strain evidence="7 8">P43/6/78</strain>
    </source>
</reference>
<dbReference type="Gene3D" id="2.20.28.10">
    <property type="match status" value="1"/>
</dbReference>